<evidence type="ECO:0000313" key="1">
    <source>
        <dbReference type="EMBL" id="KAK9274608.1"/>
    </source>
</evidence>
<dbReference type="Proteomes" id="UP001415857">
    <property type="component" value="Unassembled WGS sequence"/>
</dbReference>
<comment type="caution">
    <text evidence="1">The sequence shown here is derived from an EMBL/GenBank/DDBJ whole genome shotgun (WGS) entry which is preliminary data.</text>
</comment>
<protein>
    <submittedName>
        <fullName evidence="1">Uncharacterized protein</fullName>
    </submittedName>
</protein>
<dbReference type="EMBL" id="JBBPBK010000011">
    <property type="protein sequence ID" value="KAK9274608.1"/>
    <property type="molecule type" value="Genomic_DNA"/>
</dbReference>
<reference evidence="1 2" key="1">
    <citation type="journal article" date="2024" name="Plant J.">
        <title>Genome sequences and population genomics reveal climatic adaptation and genomic divergence between two closely related sweetgum species.</title>
        <authorList>
            <person name="Xu W.Q."/>
            <person name="Ren C.Q."/>
            <person name="Zhang X.Y."/>
            <person name="Comes H.P."/>
            <person name="Liu X.H."/>
            <person name="Li Y.G."/>
            <person name="Kettle C.J."/>
            <person name="Jalonen R."/>
            <person name="Gaisberger H."/>
            <person name="Ma Y.Z."/>
            <person name="Qiu Y.X."/>
        </authorList>
    </citation>
    <scope>NUCLEOTIDE SEQUENCE [LARGE SCALE GENOMIC DNA]</scope>
    <source>
        <strain evidence="1">Hangzhou</strain>
    </source>
</reference>
<dbReference type="AlphaFoldDB" id="A0AAP0RBL9"/>
<evidence type="ECO:0000313" key="2">
    <source>
        <dbReference type="Proteomes" id="UP001415857"/>
    </source>
</evidence>
<name>A0AAP0RBL9_LIQFO</name>
<accession>A0AAP0RBL9</accession>
<organism evidence="1 2">
    <name type="scientific">Liquidambar formosana</name>
    <name type="common">Formosan gum</name>
    <dbReference type="NCBI Taxonomy" id="63359"/>
    <lineage>
        <taxon>Eukaryota</taxon>
        <taxon>Viridiplantae</taxon>
        <taxon>Streptophyta</taxon>
        <taxon>Embryophyta</taxon>
        <taxon>Tracheophyta</taxon>
        <taxon>Spermatophyta</taxon>
        <taxon>Magnoliopsida</taxon>
        <taxon>eudicotyledons</taxon>
        <taxon>Gunneridae</taxon>
        <taxon>Pentapetalae</taxon>
        <taxon>Saxifragales</taxon>
        <taxon>Altingiaceae</taxon>
        <taxon>Liquidambar</taxon>
    </lineage>
</organism>
<sequence>MLLQPGSFTWLLTQGIHTTYSQPLMPVPPQVAANVHQDHNVGDYSIQMPSNNGPSTLLGYSTAMHTSSLSFVQHMPENKDIGYTSGECGVPTSQYRRTCDVEWVDHCDVKSVCSRENTEDEDDDDTLRGELYLDDEDWDIGGGGPSGRILSPDGRCSTQKPIPNFMETGLGNDGSIMRNVIVPQGDVWIPAVDEFKVGMLFDDKKSLQHAVRMYHAMKN</sequence>
<proteinExistence type="predicted"/>
<keyword evidence="2" id="KW-1185">Reference proteome</keyword>
<gene>
    <name evidence="1" type="ORF">L1049_021858</name>
</gene>